<dbReference type="RefSeq" id="WP_212999507.1">
    <property type="nucleotide sequence ID" value="NZ_BAAATW010000010.1"/>
</dbReference>
<dbReference type="AlphaFoldDB" id="A0A919SS23"/>
<sequence>MPGTTYELAITNQSDQELDFCLYQDNPNISNSKVMSTAWLKKTLAPTSQGKFTWTVDWSFMWDETGTPAPGVSFEVGQTWPADPSASNTWSTPTVGGDQVNLTYNASNDTYTFETGKGQHNPPPQDGILYIYQQNPIPPGQASIGLGMSGKPVYALQAEPNLHANFDATPVYYITAGTYTEGIVLDVTQITEKAEVQFPTNVFSMTATLTSTNIWSVA</sequence>
<evidence type="ECO:0000313" key="1">
    <source>
        <dbReference type="EMBL" id="GIM76028.1"/>
    </source>
</evidence>
<organism evidence="1 2">
    <name type="scientific">Winogradskya consettensis</name>
    <dbReference type="NCBI Taxonomy" id="113560"/>
    <lineage>
        <taxon>Bacteria</taxon>
        <taxon>Bacillati</taxon>
        <taxon>Actinomycetota</taxon>
        <taxon>Actinomycetes</taxon>
        <taxon>Micromonosporales</taxon>
        <taxon>Micromonosporaceae</taxon>
        <taxon>Winogradskya</taxon>
    </lineage>
</organism>
<dbReference type="EMBL" id="BOQP01000027">
    <property type="protein sequence ID" value="GIM76028.1"/>
    <property type="molecule type" value="Genomic_DNA"/>
</dbReference>
<evidence type="ECO:0000313" key="2">
    <source>
        <dbReference type="Proteomes" id="UP000680865"/>
    </source>
</evidence>
<dbReference type="Proteomes" id="UP000680865">
    <property type="component" value="Unassembled WGS sequence"/>
</dbReference>
<reference evidence="1" key="1">
    <citation type="submission" date="2021-03" db="EMBL/GenBank/DDBJ databases">
        <title>Whole genome shotgun sequence of Actinoplanes consettensis NBRC 14913.</title>
        <authorList>
            <person name="Komaki H."/>
            <person name="Tamura T."/>
        </authorList>
    </citation>
    <scope>NUCLEOTIDE SEQUENCE</scope>
    <source>
        <strain evidence="1">NBRC 14913</strain>
    </source>
</reference>
<keyword evidence="2" id="KW-1185">Reference proteome</keyword>
<protein>
    <submittedName>
        <fullName evidence="1">Uncharacterized protein</fullName>
    </submittedName>
</protein>
<accession>A0A919SS23</accession>
<comment type="caution">
    <text evidence="1">The sequence shown here is derived from an EMBL/GenBank/DDBJ whole genome shotgun (WGS) entry which is preliminary data.</text>
</comment>
<gene>
    <name evidence="1" type="ORF">Aco04nite_48250</name>
</gene>
<proteinExistence type="predicted"/>
<name>A0A919SS23_9ACTN</name>